<proteinExistence type="inferred from homology"/>
<dbReference type="EMBL" id="QLLI01000003">
    <property type="protein sequence ID" value="RAI99232.1"/>
    <property type="molecule type" value="Genomic_DNA"/>
</dbReference>
<evidence type="ECO:0000259" key="7">
    <source>
        <dbReference type="Pfam" id="PF10035"/>
    </source>
</evidence>
<dbReference type="Pfam" id="PF10035">
    <property type="entry name" value="DUF2179"/>
    <property type="match status" value="1"/>
</dbReference>
<dbReference type="InterPro" id="IPR022930">
    <property type="entry name" value="UPF0316"/>
</dbReference>
<evidence type="ECO:0000256" key="6">
    <source>
        <dbReference type="HAMAP-Rule" id="MF_01515"/>
    </source>
</evidence>
<evidence type="ECO:0000256" key="4">
    <source>
        <dbReference type="ARBA" id="ARBA00022989"/>
    </source>
</evidence>
<keyword evidence="2 6" id="KW-1003">Cell membrane</keyword>
<dbReference type="InterPro" id="IPR019264">
    <property type="entry name" value="DUF2179"/>
</dbReference>
<evidence type="ECO:0000259" key="8">
    <source>
        <dbReference type="Pfam" id="PF18955"/>
    </source>
</evidence>
<dbReference type="Proteomes" id="UP000248827">
    <property type="component" value="Unassembled WGS sequence"/>
</dbReference>
<evidence type="ECO:0000256" key="3">
    <source>
        <dbReference type="ARBA" id="ARBA00022692"/>
    </source>
</evidence>
<feature type="domain" description="DUF2179" evidence="7">
    <location>
        <begin position="135"/>
        <end position="187"/>
    </location>
</feature>
<keyword evidence="3 6" id="KW-0812">Transmembrane</keyword>
<dbReference type="NCBIfam" id="NF003194">
    <property type="entry name" value="PRK04164.1-5"/>
    <property type="match status" value="1"/>
</dbReference>
<organism evidence="9 10">
    <name type="scientific">Paenibacillus pabuli</name>
    <dbReference type="NCBI Taxonomy" id="1472"/>
    <lineage>
        <taxon>Bacteria</taxon>
        <taxon>Bacillati</taxon>
        <taxon>Bacillota</taxon>
        <taxon>Bacilli</taxon>
        <taxon>Bacillales</taxon>
        <taxon>Paenibacillaceae</taxon>
        <taxon>Paenibacillus</taxon>
    </lineage>
</organism>
<comment type="subcellular location">
    <subcellularLocation>
        <location evidence="1 6">Cell membrane</location>
        <topology evidence="1 6">Multi-pass membrane protein</topology>
    </subcellularLocation>
</comment>
<accession>A0ABX9BNW6</accession>
<feature type="transmembrane region" description="Helical" evidence="6">
    <location>
        <begin position="57"/>
        <end position="78"/>
    </location>
</feature>
<evidence type="ECO:0000256" key="5">
    <source>
        <dbReference type="ARBA" id="ARBA00023136"/>
    </source>
</evidence>
<sequence length="196" mass="21942">MQRKRKEGAQHTAHSVVKVRKEGLRLFKILVFIFLIQIVYVSAYTLRMILTLKGQKYIAALISMGEIVIYVLGLNLVLKYLTQPSALIVYAVGYGLGVLLGAWIEEKIALGYVTVKVICNQMGGDVANALRDKGYGVTAWVGSGRDGDRLVMEILAKRKNQKLLYQTILGLDPKAFVITVEPKQFHGGFWTRSIKR</sequence>
<feature type="transmembrane region" description="Helical" evidence="6">
    <location>
        <begin position="26"/>
        <end position="45"/>
    </location>
</feature>
<evidence type="ECO:0000313" key="10">
    <source>
        <dbReference type="Proteomes" id="UP000248827"/>
    </source>
</evidence>
<evidence type="ECO:0000256" key="1">
    <source>
        <dbReference type="ARBA" id="ARBA00004651"/>
    </source>
</evidence>
<evidence type="ECO:0000313" key="9">
    <source>
        <dbReference type="EMBL" id="RAI99232.1"/>
    </source>
</evidence>
<keyword evidence="5 6" id="KW-0472">Membrane</keyword>
<protein>
    <recommendedName>
        <fullName evidence="6">UPF0316 protein DET54_103371</fullName>
    </recommendedName>
</protein>
<dbReference type="PANTHER" id="PTHR40060:SF1">
    <property type="entry name" value="UPF0316 PROTEIN YEBE"/>
    <property type="match status" value="1"/>
</dbReference>
<dbReference type="InterPro" id="IPR044035">
    <property type="entry name" value="DUF5698"/>
</dbReference>
<comment type="similarity">
    <text evidence="6">Belongs to the UPF0316 family.</text>
</comment>
<dbReference type="CDD" id="cd16381">
    <property type="entry name" value="YitT_C_like_1"/>
    <property type="match status" value="1"/>
</dbReference>
<feature type="transmembrane region" description="Helical" evidence="6">
    <location>
        <begin position="85"/>
        <end position="104"/>
    </location>
</feature>
<keyword evidence="10" id="KW-1185">Reference proteome</keyword>
<name>A0ABX9BNW6_9BACL</name>
<evidence type="ECO:0000256" key="2">
    <source>
        <dbReference type="ARBA" id="ARBA00022475"/>
    </source>
</evidence>
<feature type="domain" description="DUF5698" evidence="8">
    <location>
        <begin position="45"/>
        <end position="101"/>
    </location>
</feature>
<dbReference type="Pfam" id="PF18955">
    <property type="entry name" value="DUF5698"/>
    <property type="match status" value="1"/>
</dbReference>
<dbReference type="PANTHER" id="PTHR40060">
    <property type="entry name" value="UPF0316 PROTEIN YEBE"/>
    <property type="match status" value="1"/>
</dbReference>
<keyword evidence="4 6" id="KW-1133">Transmembrane helix</keyword>
<dbReference type="HAMAP" id="MF_01515">
    <property type="entry name" value="UPF0316"/>
    <property type="match status" value="1"/>
</dbReference>
<gene>
    <name evidence="9" type="ORF">DET54_103371</name>
</gene>
<reference evidence="9 10" key="1">
    <citation type="submission" date="2018-06" db="EMBL/GenBank/DDBJ databases">
        <title>Freshwater and sediment microbial communities from various areas in North America, analyzing microbe dynamics in response to fracking.</title>
        <authorList>
            <person name="Lamendella R."/>
        </authorList>
    </citation>
    <scope>NUCLEOTIDE SEQUENCE [LARGE SCALE GENOMIC DNA]</scope>
    <source>
        <strain evidence="9 10">NG-13</strain>
    </source>
</reference>
<comment type="caution">
    <text evidence="9">The sequence shown here is derived from an EMBL/GenBank/DDBJ whole genome shotgun (WGS) entry which is preliminary data.</text>
</comment>